<name>A0A097I4V9_9ADEN</name>
<dbReference type="EMBL" id="KJ626291">
    <property type="protein sequence ID" value="AIT55856.1"/>
    <property type="molecule type" value="Genomic_DNA"/>
</dbReference>
<dbReference type="Proteomes" id="UP000315935">
    <property type="component" value="Segment"/>
</dbReference>
<evidence type="ECO:0000313" key="8">
    <source>
        <dbReference type="Proteomes" id="UP000174485"/>
    </source>
</evidence>
<sequence>MQTEIQSSSLRHHPYRRARLPRSDEETRASLTEQHPLLPDCDHADYHNTVTLDCEARLDDFSEDGFISITDPRLARQETVWIIDPKSSSRTNQNISLFKATRAERTVYTVKWAGGGRLTTRAGVKINKDT</sequence>
<dbReference type="EMBL" id="MF476843">
    <property type="protein sequence ID" value="AXF48437.1"/>
    <property type="molecule type" value="Genomic_DNA"/>
</dbReference>
<evidence type="ECO:0000313" key="2">
    <source>
        <dbReference type="EMBL" id="AIT55896.1"/>
    </source>
</evidence>
<reference evidence="4" key="3">
    <citation type="submission" date="2017-07" db="EMBL/GenBank/DDBJ databases">
        <title>Disparity of serologically determined human adenovirus typing by whole genomic analysis.</title>
        <authorList>
            <person name="Ismail A.M."/>
            <person name="Materne E.C."/>
            <person name="Kang J."/>
            <person name="Schnurr D.P."/>
            <person name="Wadford D.A."/>
            <person name="Rajaiya J."/>
            <person name="Dyer D.W."/>
            <person name="Seto D."/>
            <person name="Chodosh J."/>
        </authorList>
    </citation>
    <scope>NUCLEOTIDE SEQUENCE [LARGE SCALE GENOMIC DNA]</scope>
    <source>
        <strain evidence="4">Human/USA/MEE-KIPA/1967/87[P9H15F25]</strain>
        <strain evidence="5">Human/USA/MEE-TIER/1967/87[P9H15F25]</strain>
        <strain evidence="6">Human/USA/MEE-TWSC/1964/87[P9H15F25]</strain>
    </source>
</reference>
<evidence type="ECO:0000313" key="5">
    <source>
        <dbReference type="EMBL" id="AXF48437.1"/>
    </source>
</evidence>
<evidence type="ECO:0000313" key="4">
    <source>
        <dbReference type="EMBL" id="AXF48356.1"/>
    </source>
</evidence>
<evidence type="ECO:0000313" key="3">
    <source>
        <dbReference type="EMBL" id="ATU83223.1"/>
    </source>
</evidence>
<evidence type="ECO:0000313" key="6">
    <source>
        <dbReference type="EMBL" id="AXF48477.1"/>
    </source>
</evidence>
<reference evidence="7 8" key="1">
    <citation type="journal article" date="2014" name="J. Clin. Virol.">
        <title>Identification of a novel intertypic recombinant species D human adenovirus in a pediatric stem cell transplant recipient.</title>
        <authorList>
            <person name="Kajon A.E."/>
            <person name="Lamson D."/>
            <person name="Shudt M."/>
            <person name="Oikonomopoulou Z."/>
            <person name="Fisher B."/>
            <person name="Klieger S."/>
            <person name="St George K."/>
            <person name="Hodinka R.L."/>
        </authorList>
    </citation>
    <scope>NUCLEOTIDE SEQUENCE [LARGE SCALE GENOMIC DNA]</scope>
    <source>
        <strain evidence="2">Human/USA/CHOP-LRRI/2010/P20H20F15/42</strain>
    </source>
</reference>
<accession>A0A097I4V9</accession>
<evidence type="ECO:0000256" key="1">
    <source>
        <dbReference type="SAM" id="MobiDB-lite"/>
    </source>
</evidence>
<gene>
    <name evidence="2" type="primary">E4</name>
</gene>
<dbReference type="Proteomes" id="UP000140830">
    <property type="component" value="Genome"/>
</dbReference>
<dbReference type="Proteomes" id="UP000174485">
    <property type="component" value="Segment"/>
</dbReference>
<dbReference type="Proteomes" id="UP000317794">
    <property type="component" value="Segment"/>
</dbReference>
<dbReference type="Proteomes" id="UP000320442">
    <property type="component" value="Segment"/>
</dbReference>
<dbReference type="EMBL" id="MF476844">
    <property type="protein sequence ID" value="AXF48477.1"/>
    <property type="molecule type" value="Genomic_DNA"/>
</dbReference>
<dbReference type="EMBL" id="KJ626292">
    <property type="protein sequence ID" value="AIT55896.1"/>
    <property type="molecule type" value="Genomic_DNA"/>
</dbReference>
<dbReference type="EMBL" id="MF476841">
    <property type="protein sequence ID" value="AXF48356.1"/>
    <property type="molecule type" value="Genomic_DNA"/>
</dbReference>
<proteinExistence type="predicted"/>
<feature type="region of interest" description="Disordered" evidence="1">
    <location>
        <begin position="1"/>
        <end position="42"/>
    </location>
</feature>
<protein>
    <submittedName>
        <fullName evidence="2">Orf 6/7</fullName>
    </submittedName>
    <submittedName>
        <fullName evidence="3">Orf6/7</fullName>
    </submittedName>
</protein>
<dbReference type="Proteomes" id="UP000318028">
    <property type="component" value="Segment"/>
</dbReference>
<organism evidence="2 7">
    <name type="scientific">Human mastadenovirus D</name>
    <dbReference type="NCBI Taxonomy" id="130310"/>
    <lineage>
        <taxon>Viruses</taxon>
        <taxon>Varidnaviria</taxon>
        <taxon>Bamfordvirae</taxon>
        <taxon>Preplasmiviricota</taxon>
        <taxon>Polisuviricotina</taxon>
        <taxon>Pharingeaviricetes</taxon>
        <taxon>Rowavirales</taxon>
        <taxon>Adenoviridae</taxon>
        <taxon>Mastadenovirus</taxon>
        <taxon>Mastadenovirus dominans</taxon>
    </lineage>
</organism>
<feature type="compositionally biased region" description="Basic residues" evidence="1">
    <location>
        <begin position="10"/>
        <end position="20"/>
    </location>
</feature>
<reference evidence="3" key="2">
    <citation type="submission" date="2017-02" db="EMBL/GenBank/DDBJ databases">
        <title>HAdV-D80 - A Novel Adenovirus Causing ARDS and Disseminated Infection with Fatal Outcome.</title>
        <authorList>
            <person name="Hage E."/>
            <person name="Heim A."/>
        </authorList>
    </citation>
    <scope>NUCLEOTIDE SEQUENCE [LARGE SCALE GENOMIC DNA]</scope>
    <source>
        <strain evidence="3">Human/DEU/Berlin/2014/80[P19/23H28F22]</strain>
    </source>
</reference>
<evidence type="ECO:0000313" key="7">
    <source>
        <dbReference type="Proteomes" id="UP000140830"/>
    </source>
</evidence>
<dbReference type="EMBL" id="KY618679">
    <property type="protein sequence ID" value="ATU83223.1"/>
    <property type="molecule type" value="Genomic_DNA"/>
</dbReference>